<dbReference type="AlphaFoldDB" id="X0S268"/>
<accession>X0S268</accession>
<sequence>MKKITTPIILGMVLSFGQLCWAGPTKDPVAYWSFNNPLDLGYDDSGHGNDATLTDTSWIPGGKVGGALEFNGTTSKGEVSDSAWFDTITANKGLTIDVLFKIDSLPDHTR</sequence>
<reference evidence="1" key="1">
    <citation type="journal article" date="2014" name="Front. Microbiol.">
        <title>High frequency of phylogenetically diverse reductive dehalogenase-homologous genes in deep subseafloor sedimentary metagenomes.</title>
        <authorList>
            <person name="Kawai M."/>
            <person name="Futagami T."/>
            <person name="Toyoda A."/>
            <person name="Takaki Y."/>
            <person name="Nishi S."/>
            <person name="Hori S."/>
            <person name="Arai W."/>
            <person name="Tsubouchi T."/>
            <person name="Morono Y."/>
            <person name="Uchiyama I."/>
            <person name="Ito T."/>
            <person name="Fujiyama A."/>
            <person name="Inagaki F."/>
            <person name="Takami H."/>
        </authorList>
    </citation>
    <scope>NUCLEOTIDE SEQUENCE</scope>
    <source>
        <strain evidence="1">Expedition CK06-06</strain>
    </source>
</reference>
<comment type="caution">
    <text evidence="1">The sequence shown here is derived from an EMBL/GenBank/DDBJ whole genome shotgun (WGS) entry which is preliminary data.</text>
</comment>
<dbReference type="InterPro" id="IPR013320">
    <property type="entry name" value="ConA-like_dom_sf"/>
</dbReference>
<name>X0S268_9ZZZZ</name>
<dbReference type="EMBL" id="BARS01008186">
    <property type="protein sequence ID" value="GAF75173.1"/>
    <property type="molecule type" value="Genomic_DNA"/>
</dbReference>
<dbReference type="Gene3D" id="2.60.120.200">
    <property type="match status" value="1"/>
</dbReference>
<gene>
    <name evidence="1" type="ORF">S01H1_15663</name>
</gene>
<organism evidence="1">
    <name type="scientific">marine sediment metagenome</name>
    <dbReference type="NCBI Taxonomy" id="412755"/>
    <lineage>
        <taxon>unclassified sequences</taxon>
        <taxon>metagenomes</taxon>
        <taxon>ecological metagenomes</taxon>
    </lineage>
</organism>
<evidence type="ECO:0000313" key="1">
    <source>
        <dbReference type="EMBL" id="GAF75173.1"/>
    </source>
</evidence>
<dbReference type="SUPFAM" id="SSF49899">
    <property type="entry name" value="Concanavalin A-like lectins/glucanases"/>
    <property type="match status" value="1"/>
</dbReference>
<protein>
    <submittedName>
        <fullName evidence="1">Uncharacterized protein</fullName>
    </submittedName>
</protein>
<proteinExistence type="predicted"/>